<feature type="chain" id="PRO_5020194682" evidence="1">
    <location>
        <begin position="24"/>
        <end position="582"/>
    </location>
</feature>
<dbReference type="Gene3D" id="1.25.40.390">
    <property type="match status" value="1"/>
</dbReference>
<evidence type="ECO:0000313" key="3">
    <source>
        <dbReference type="Proteomes" id="UP000290204"/>
    </source>
</evidence>
<dbReference type="EMBL" id="SDHW01000001">
    <property type="protein sequence ID" value="RXK61799.1"/>
    <property type="molecule type" value="Genomic_DNA"/>
</dbReference>
<dbReference type="OrthoDB" id="1035036at2"/>
<dbReference type="PROSITE" id="PS51257">
    <property type="entry name" value="PROKAR_LIPOPROTEIN"/>
    <property type="match status" value="1"/>
</dbReference>
<feature type="signal peptide" evidence="1">
    <location>
        <begin position="1"/>
        <end position="23"/>
    </location>
</feature>
<evidence type="ECO:0000313" key="2">
    <source>
        <dbReference type="EMBL" id="RXK61799.1"/>
    </source>
</evidence>
<accession>A0A4Q1CMF5</accession>
<keyword evidence="3" id="KW-1185">Reference proteome</keyword>
<keyword evidence="1" id="KW-0732">Signal</keyword>
<dbReference type="AlphaFoldDB" id="A0A4Q1CMF5"/>
<dbReference type="Proteomes" id="UP000290204">
    <property type="component" value="Unassembled WGS sequence"/>
</dbReference>
<protein>
    <submittedName>
        <fullName evidence="2">RagB/SusD family protein</fullName>
    </submittedName>
</protein>
<evidence type="ECO:0000256" key="1">
    <source>
        <dbReference type="SAM" id="SignalP"/>
    </source>
</evidence>
<organism evidence="2 3">
    <name type="scientific">Lacibacter luteus</name>
    <dbReference type="NCBI Taxonomy" id="2508719"/>
    <lineage>
        <taxon>Bacteria</taxon>
        <taxon>Pseudomonadati</taxon>
        <taxon>Bacteroidota</taxon>
        <taxon>Chitinophagia</taxon>
        <taxon>Chitinophagales</taxon>
        <taxon>Chitinophagaceae</taxon>
        <taxon>Lacibacter</taxon>
    </lineage>
</organism>
<reference evidence="2 3" key="1">
    <citation type="submission" date="2019-01" db="EMBL/GenBank/DDBJ databases">
        <title>Lacibacter sp. strain TTM-7.</title>
        <authorList>
            <person name="Chen W.-M."/>
        </authorList>
    </citation>
    <scope>NUCLEOTIDE SEQUENCE [LARGE SCALE GENOMIC DNA]</scope>
    <source>
        <strain evidence="2 3">TTM-7</strain>
    </source>
</reference>
<comment type="caution">
    <text evidence="2">The sequence shown here is derived from an EMBL/GenBank/DDBJ whole genome shotgun (WGS) entry which is preliminary data.</text>
</comment>
<dbReference type="RefSeq" id="WP_129129171.1">
    <property type="nucleotide sequence ID" value="NZ_SDHW01000001.1"/>
</dbReference>
<name>A0A4Q1CMF5_9BACT</name>
<proteinExistence type="predicted"/>
<dbReference type="SUPFAM" id="SSF48452">
    <property type="entry name" value="TPR-like"/>
    <property type="match status" value="1"/>
</dbReference>
<gene>
    <name evidence="2" type="ORF">ESA94_01950</name>
</gene>
<sequence length="582" mass="66023">MKKINLPEFVLVLMMLVSLSACKKVFDIQPEDQLDEANAYQNVYDADAAVIGIYGKFMGLAEQYVVLNELRADLLDVTANSNEALRQINTHTVTENNPYASPKAFYELILNCNDVLEHFKVMVQEKKMNEDQFNQRFSDIKSLRSFLYLQLGIHFGEVPYVTSSLKNVDEVKNTANFKRLPFNVLLDSLISTTESIPFKGIYPTGTNLNISVDAYQTQKFYIHKRALLGDLYLWKGNYQKAATYYREVMEENTGSADDRIRFGMYKMGSMKDDLAGQNIRYGSAGDATSLNYTVGWRQIFEAPIGSDNVNYEWLWVMPFDNKFNPQNPMIKLFSPVGGNYLLRPSQQVFDLWDGETQRPAQGGSIPYDARKLLSTMTIGGQPVAMKYLYNYIGWNTGTALNPLQKNGKWFLFRQTHLHLRFIEAANRSGKYRLSCGLLNNGIAGTYPAPGNDVTNYHNTLNEPYPFNIDARNSGNSGVPYYRADWCRNLGIRARANLVNISVPANDSLMTIESALIKEGALENAFEGTRWPDLLRIAIRNNDPSFLADRVYVKLMKSGISSSSASAARSKLMAKEWYLPFKW</sequence>
<dbReference type="InterPro" id="IPR011990">
    <property type="entry name" value="TPR-like_helical_dom_sf"/>
</dbReference>